<keyword evidence="3" id="KW-1185">Reference proteome</keyword>
<dbReference type="AlphaFoldDB" id="A0A9D4TH73"/>
<evidence type="ECO:0000313" key="2">
    <source>
        <dbReference type="EMBL" id="KAI3425326.1"/>
    </source>
</evidence>
<name>A0A9D4TH73_CHLVU</name>
<reference evidence="2" key="2">
    <citation type="submission" date="2020-11" db="EMBL/GenBank/DDBJ databases">
        <authorList>
            <person name="Cecchin M."/>
            <person name="Marcolungo L."/>
            <person name="Rossato M."/>
            <person name="Girolomoni L."/>
            <person name="Cosentino E."/>
            <person name="Cuine S."/>
            <person name="Li-Beisson Y."/>
            <person name="Delledonne M."/>
            <person name="Ballottari M."/>
        </authorList>
    </citation>
    <scope>NUCLEOTIDE SEQUENCE</scope>
    <source>
        <strain evidence="2">211/11P</strain>
        <tissue evidence="2">Whole cell</tissue>
    </source>
</reference>
<dbReference type="Proteomes" id="UP001055712">
    <property type="component" value="Unassembled WGS sequence"/>
</dbReference>
<feature type="compositionally biased region" description="Polar residues" evidence="1">
    <location>
        <begin position="407"/>
        <end position="416"/>
    </location>
</feature>
<proteinExistence type="predicted"/>
<comment type="caution">
    <text evidence="2">The sequence shown here is derived from an EMBL/GenBank/DDBJ whole genome shotgun (WGS) entry which is preliminary data.</text>
</comment>
<feature type="region of interest" description="Disordered" evidence="1">
    <location>
        <begin position="164"/>
        <end position="210"/>
    </location>
</feature>
<gene>
    <name evidence="2" type="ORF">D9Q98_009090</name>
</gene>
<sequence length="416" mass="44650">MLFLPKDLIQPLIPPAGSGDAAPQAEAERACSDFDAARAFSRTPDKHATHRRRHSQLERAVQLHNRSRALRIVDQLCLMGAKAERILADAAQKVTAILQLLRDRGIDKAEATSSFTELLSFNIIVLTSVRPPKSLDTHTTPGRAERLVRHRRVQAALELKTRRTAHPDPAQQAASQACIGGVRRRAAGSRGSKEGGVRRQGQADPLPLPLPASKATAARWVLHLGVAAAAGSTHQPLRRCIPPWAARGGSASSAGEPLIAAFGGGGRPVYLGGDKRRARLVPRFKKTGHDTRELQYPCNDSFRGAPFASLGEVIEYLRQVAPFGILLEARPSPELRRTQEACTDFKERMIAGKRAGYEQPPDEVVARVARLLQAAAKAAAGEAAGGADPAGPMEEEECRAPLRVSSPAGSLSSTLD</sequence>
<accession>A0A9D4TH73</accession>
<feature type="region of interest" description="Disordered" evidence="1">
    <location>
        <begin position="380"/>
        <end position="416"/>
    </location>
</feature>
<evidence type="ECO:0000256" key="1">
    <source>
        <dbReference type="SAM" id="MobiDB-lite"/>
    </source>
</evidence>
<feature type="compositionally biased region" description="Low complexity" evidence="1">
    <location>
        <begin position="380"/>
        <end position="392"/>
    </location>
</feature>
<dbReference type="EMBL" id="SIDB01000012">
    <property type="protein sequence ID" value="KAI3425326.1"/>
    <property type="molecule type" value="Genomic_DNA"/>
</dbReference>
<evidence type="ECO:0000313" key="3">
    <source>
        <dbReference type="Proteomes" id="UP001055712"/>
    </source>
</evidence>
<organism evidence="2 3">
    <name type="scientific">Chlorella vulgaris</name>
    <name type="common">Green alga</name>
    <dbReference type="NCBI Taxonomy" id="3077"/>
    <lineage>
        <taxon>Eukaryota</taxon>
        <taxon>Viridiplantae</taxon>
        <taxon>Chlorophyta</taxon>
        <taxon>core chlorophytes</taxon>
        <taxon>Trebouxiophyceae</taxon>
        <taxon>Chlorellales</taxon>
        <taxon>Chlorellaceae</taxon>
        <taxon>Chlorella clade</taxon>
        <taxon>Chlorella</taxon>
    </lineage>
</organism>
<reference evidence="2" key="1">
    <citation type="journal article" date="2019" name="Plant J.">
        <title>Chlorella vulgaris genome assembly and annotation reveals the molecular basis for metabolic acclimation to high light conditions.</title>
        <authorList>
            <person name="Cecchin M."/>
            <person name="Marcolungo L."/>
            <person name="Rossato M."/>
            <person name="Girolomoni L."/>
            <person name="Cosentino E."/>
            <person name="Cuine S."/>
            <person name="Li-Beisson Y."/>
            <person name="Delledonne M."/>
            <person name="Ballottari M."/>
        </authorList>
    </citation>
    <scope>NUCLEOTIDE SEQUENCE</scope>
    <source>
        <strain evidence="2">211/11P</strain>
    </source>
</reference>
<protein>
    <submittedName>
        <fullName evidence="2">Uncharacterized protein</fullName>
    </submittedName>
</protein>